<dbReference type="Pfam" id="PF15892">
    <property type="entry name" value="BNR_4"/>
    <property type="match status" value="1"/>
</dbReference>
<evidence type="ECO:0000313" key="5">
    <source>
        <dbReference type="Proteomes" id="UP000181981"/>
    </source>
</evidence>
<proteinExistence type="predicted"/>
<gene>
    <name evidence="2" type="ORF">FH5T_05800</name>
    <name evidence="3" type="ORF">SAMN05444285_1089</name>
</gene>
<name>X5DE71_9BACT</name>
<dbReference type="InterPro" id="IPR036278">
    <property type="entry name" value="Sialidase_sf"/>
</dbReference>
<reference evidence="3 5" key="2">
    <citation type="submission" date="2016-10" db="EMBL/GenBank/DDBJ databases">
        <authorList>
            <person name="de Groot N.N."/>
        </authorList>
    </citation>
    <scope>NUCLEOTIDE SEQUENCE [LARGE SCALE GENOMIC DNA]</scope>
    <source>
        <strain evidence="3 5">DSM 25947</strain>
    </source>
</reference>
<dbReference type="Proteomes" id="UP000181981">
    <property type="component" value="Unassembled WGS sequence"/>
</dbReference>
<keyword evidence="4" id="KW-1185">Reference proteome</keyword>
<dbReference type="EMBL" id="CP007451">
    <property type="protein sequence ID" value="AHW59279.1"/>
    <property type="molecule type" value="Genomic_DNA"/>
</dbReference>
<protein>
    <submittedName>
        <fullName evidence="3">BNR repeat-containing family member</fullName>
    </submittedName>
</protein>
<evidence type="ECO:0000256" key="1">
    <source>
        <dbReference type="SAM" id="SignalP"/>
    </source>
</evidence>
<reference evidence="2 4" key="1">
    <citation type="submission" date="2014-03" db="EMBL/GenBank/DDBJ databases">
        <title>Complete genome sequence of a deeply braunched marine Bacteroidia bacterium Draconibacterium orientale type strain FH5T.</title>
        <authorList>
            <person name="Li X."/>
            <person name="Wang X."/>
            <person name="Xie Z."/>
            <person name="Du Z."/>
            <person name="Chen G."/>
        </authorList>
    </citation>
    <scope>NUCLEOTIDE SEQUENCE [LARGE SCALE GENOMIC DNA]</scope>
    <source>
        <strain evidence="2 4">FH5</strain>
    </source>
</reference>
<dbReference type="HOGENOM" id="CLU_033973_0_0_10"/>
<accession>X5DE71</accession>
<dbReference type="InterPro" id="IPR015943">
    <property type="entry name" value="WD40/YVTN_repeat-like_dom_sf"/>
</dbReference>
<feature type="chain" id="PRO_5010514964" evidence="1">
    <location>
        <begin position="24"/>
        <end position="446"/>
    </location>
</feature>
<sequence>MKPILLLPVLSLVFLLACGSSTQKNPETSQPHSPTIHTLCDDGAWCWFSDPRAIYTDADKIVTGWVKKDGSIEMASLNPETGDAKFNNIYPQFEFDDHDNPAFTQLPDGTIFTMYAWHATDKGVLSNTTTNGTDISSFGENEIFKPKTEELLKNFPRETYTYANPFVLSEEDNKLFVFGRWIGFKPNLIISEDQGKTWSRQYVVMSDVPFTPNNRPYVKYYSDGKSRIHMIFTDGHPRVESTNSVYYCYYEKGAFWKSDGTKICDLSGLPFQVSDATVVYKADEENGRAWICDVVEQEGTPYILYTRHPQETDHRYHYVWYNAEAKTWEDHEICQAGKWFPQTPEGETEREPHYMGNMTFNPNKPNEIYLSREINGVFEIEKRTTNDGGKSWKIEAITQNSPLDNVRPFIPRYQPKDAKTVVMWMENNKYIHYTDYDCSIKYIVEP</sequence>
<dbReference type="OrthoDB" id="6381507at2"/>
<dbReference type="RefSeq" id="WP_038556584.1">
    <property type="nucleotide sequence ID" value="NZ_FOHT01000008.1"/>
</dbReference>
<dbReference type="KEGG" id="dori:FH5T_05800"/>
<dbReference type="AlphaFoldDB" id="X5DE71"/>
<evidence type="ECO:0000313" key="4">
    <source>
        <dbReference type="Proteomes" id="UP000023772"/>
    </source>
</evidence>
<dbReference type="Gene3D" id="2.130.10.10">
    <property type="entry name" value="YVTN repeat-like/Quinoprotein amine dehydrogenase"/>
    <property type="match status" value="1"/>
</dbReference>
<feature type="signal peptide" evidence="1">
    <location>
        <begin position="1"/>
        <end position="23"/>
    </location>
</feature>
<organism evidence="3 5">
    <name type="scientific">Draconibacterium orientale</name>
    <dbReference type="NCBI Taxonomy" id="1168034"/>
    <lineage>
        <taxon>Bacteria</taxon>
        <taxon>Pseudomonadati</taxon>
        <taxon>Bacteroidota</taxon>
        <taxon>Bacteroidia</taxon>
        <taxon>Marinilabiliales</taxon>
        <taxon>Prolixibacteraceae</taxon>
        <taxon>Draconibacterium</taxon>
    </lineage>
</organism>
<dbReference type="Proteomes" id="UP000023772">
    <property type="component" value="Chromosome"/>
</dbReference>
<evidence type="ECO:0000313" key="3">
    <source>
        <dbReference type="EMBL" id="SET21071.1"/>
    </source>
</evidence>
<keyword evidence="1" id="KW-0732">Signal</keyword>
<dbReference type="EMBL" id="FOHT01000008">
    <property type="protein sequence ID" value="SET21071.1"/>
    <property type="molecule type" value="Genomic_DNA"/>
</dbReference>
<evidence type="ECO:0000313" key="2">
    <source>
        <dbReference type="EMBL" id="AHW59279.1"/>
    </source>
</evidence>
<dbReference type="STRING" id="1168034.FH5T_05800"/>
<dbReference type="SUPFAM" id="SSF50939">
    <property type="entry name" value="Sialidases"/>
    <property type="match status" value="1"/>
</dbReference>
<dbReference type="eggNOG" id="COG4225">
    <property type="taxonomic scope" value="Bacteria"/>
</dbReference>
<dbReference type="PROSITE" id="PS51257">
    <property type="entry name" value="PROKAR_LIPOPROTEIN"/>
    <property type="match status" value="1"/>
</dbReference>